<dbReference type="InterPro" id="IPR001789">
    <property type="entry name" value="Sig_transdc_resp-reg_receiver"/>
</dbReference>
<keyword evidence="6 9" id="KW-0238">DNA-binding</keyword>
<dbReference type="OrthoDB" id="9802426at2"/>
<dbReference type="InterPro" id="IPR039420">
    <property type="entry name" value="WalR-like"/>
</dbReference>
<sequence length="230" mass="24855">MSHNVLLIDDDQELLELLRDYLQQDGFRVQVASDGASGLALALQGEAEIVILDVMMPGMSGIQTLAALRAQSVLPVLMLTARGDDVDRILGLELGADDYVAKPCTPRELAARIRAILKRSGSQAAPAPAGQALRVGELVVWPAQRLAEQGGQALGLTSTEYNLFEVLVRNAGHVVSKAELSQQALGRPLARFDRSIDVHMSSIRNKLGKLPDGRSQIQTVIRQGYQLVVE</sequence>
<evidence type="ECO:0000256" key="5">
    <source>
        <dbReference type="ARBA" id="ARBA00023015"/>
    </source>
</evidence>
<dbReference type="PANTHER" id="PTHR48111">
    <property type="entry name" value="REGULATOR OF RPOS"/>
    <property type="match status" value="1"/>
</dbReference>
<dbReference type="GO" id="GO:0032993">
    <property type="term" value="C:protein-DNA complex"/>
    <property type="evidence" value="ECO:0007669"/>
    <property type="project" value="TreeGrafter"/>
</dbReference>
<evidence type="ECO:0000259" key="10">
    <source>
        <dbReference type="PROSITE" id="PS50110"/>
    </source>
</evidence>
<dbReference type="GO" id="GO:0000156">
    <property type="term" value="F:phosphorelay response regulator activity"/>
    <property type="evidence" value="ECO:0007669"/>
    <property type="project" value="TreeGrafter"/>
</dbReference>
<dbReference type="CDD" id="cd00383">
    <property type="entry name" value="trans_reg_C"/>
    <property type="match status" value="1"/>
</dbReference>
<dbReference type="GO" id="GO:0006355">
    <property type="term" value="P:regulation of DNA-templated transcription"/>
    <property type="evidence" value="ECO:0007669"/>
    <property type="project" value="InterPro"/>
</dbReference>
<feature type="domain" description="Response regulatory" evidence="10">
    <location>
        <begin position="4"/>
        <end position="117"/>
    </location>
</feature>
<dbReference type="CDD" id="cd17623">
    <property type="entry name" value="REC_OmpR_CpxR"/>
    <property type="match status" value="1"/>
</dbReference>
<keyword evidence="2" id="KW-0963">Cytoplasm</keyword>
<dbReference type="AlphaFoldDB" id="A0A1H2FPJ3"/>
<feature type="domain" description="OmpR/PhoB-type" evidence="11">
    <location>
        <begin position="130"/>
        <end position="229"/>
    </location>
</feature>
<dbReference type="SMART" id="SM00862">
    <property type="entry name" value="Trans_reg_C"/>
    <property type="match status" value="1"/>
</dbReference>
<organism evidence="12 13">
    <name type="scientific">Pseudomonas pohangensis</name>
    <dbReference type="NCBI Taxonomy" id="364197"/>
    <lineage>
        <taxon>Bacteria</taxon>
        <taxon>Pseudomonadati</taxon>
        <taxon>Pseudomonadota</taxon>
        <taxon>Gammaproteobacteria</taxon>
        <taxon>Pseudomonadales</taxon>
        <taxon>Pseudomonadaceae</taxon>
        <taxon>Pseudomonas</taxon>
    </lineage>
</organism>
<dbReference type="RefSeq" id="WP_090194188.1">
    <property type="nucleotide sequence ID" value="NZ_LT629785.1"/>
</dbReference>
<dbReference type="FunFam" id="3.40.50.2300:FF:000001">
    <property type="entry name" value="DNA-binding response regulator PhoB"/>
    <property type="match status" value="1"/>
</dbReference>
<dbReference type="InterPro" id="IPR011006">
    <property type="entry name" value="CheY-like_superfamily"/>
</dbReference>
<keyword evidence="5" id="KW-0805">Transcription regulation</keyword>
<evidence type="ECO:0000256" key="8">
    <source>
        <dbReference type="PROSITE-ProRule" id="PRU00169"/>
    </source>
</evidence>
<dbReference type="PROSITE" id="PS50110">
    <property type="entry name" value="RESPONSE_REGULATORY"/>
    <property type="match status" value="1"/>
</dbReference>
<comment type="subcellular location">
    <subcellularLocation>
        <location evidence="1">Cytoplasm</location>
    </subcellularLocation>
</comment>
<dbReference type="InterPro" id="IPR001867">
    <property type="entry name" value="OmpR/PhoB-type_DNA-bd"/>
</dbReference>
<dbReference type="SMART" id="SM00448">
    <property type="entry name" value="REC"/>
    <property type="match status" value="1"/>
</dbReference>
<evidence type="ECO:0000256" key="6">
    <source>
        <dbReference type="ARBA" id="ARBA00023125"/>
    </source>
</evidence>
<dbReference type="Pfam" id="PF00072">
    <property type="entry name" value="Response_reg"/>
    <property type="match status" value="1"/>
</dbReference>
<dbReference type="InterPro" id="IPR058124">
    <property type="entry name" value="CpxR-like_REC"/>
</dbReference>
<dbReference type="Proteomes" id="UP000243232">
    <property type="component" value="Chromosome I"/>
</dbReference>
<name>A0A1H2FPJ3_9PSED</name>
<dbReference type="Gene3D" id="3.40.50.2300">
    <property type="match status" value="1"/>
</dbReference>
<dbReference type="GO" id="GO:0005829">
    <property type="term" value="C:cytosol"/>
    <property type="evidence" value="ECO:0007669"/>
    <property type="project" value="TreeGrafter"/>
</dbReference>
<evidence type="ECO:0000256" key="9">
    <source>
        <dbReference type="PROSITE-ProRule" id="PRU01091"/>
    </source>
</evidence>
<evidence type="ECO:0000313" key="12">
    <source>
        <dbReference type="EMBL" id="SDU09232.1"/>
    </source>
</evidence>
<keyword evidence="3 8" id="KW-0597">Phosphoprotein</keyword>
<dbReference type="InterPro" id="IPR036388">
    <property type="entry name" value="WH-like_DNA-bd_sf"/>
</dbReference>
<protein>
    <submittedName>
        <fullName evidence="12">Two-component system, OmpR family, response regulator CpxR</fullName>
    </submittedName>
</protein>
<evidence type="ECO:0000313" key="13">
    <source>
        <dbReference type="Proteomes" id="UP000243232"/>
    </source>
</evidence>
<accession>A0A1H2FPJ3</accession>
<proteinExistence type="predicted"/>
<evidence type="ECO:0000256" key="3">
    <source>
        <dbReference type="ARBA" id="ARBA00022553"/>
    </source>
</evidence>
<feature type="modified residue" description="4-aspartylphosphate" evidence="8">
    <location>
        <position position="53"/>
    </location>
</feature>
<dbReference type="Gene3D" id="1.10.10.10">
    <property type="entry name" value="Winged helix-like DNA-binding domain superfamily/Winged helix DNA-binding domain"/>
    <property type="match status" value="1"/>
</dbReference>
<dbReference type="SUPFAM" id="SSF46894">
    <property type="entry name" value="C-terminal effector domain of the bipartite response regulators"/>
    <property type="match status" value="1"/>
</dbReference>
<evidence type="ECO:0000256" key="7">
    <source>
        <dbReference type="ARBA" id="ARBA00023163"/>
    </source>
</evidence>
<keyword evidence="13" id="KW-1185">Reference proteome</keyword>
<dbReference type="SUPFAM" id="SSF52172">
    <property type="entry name" value="CheY-like"/>
    <property type="match status" value="1"/>
</dbReference>
<feature type="DNA-binding region" description="OmpR/PhoB-type" evidence="9">
    <location>
        <begin position="130"/>
        <end position="229"/>
    </location>
</feature>
<dbReference type="PROSITE" id="PS51755">
    <property type="entry name" value="OMPR_PHOB"/>
    <property type="match status" value="1"/>
</dbReference>
<dbReference type="STRING" id="364197.SAMN05216296_1723"/>
<dbReference type="Gene3D" id="6.10.250.690">
    <property type="match status" value="1"/>
</dbReference>
<dbReference type="EMBL" id="LT629785">
    <property type="protein sequence ID" value="SDU09232.1"/>
    <property type="molecule type" value="Genomic_DNA"/>
</dbReference>
<evidence type="ECO:0000256" key="4">
    <source>
        <dbReference type="ARBA" id="ARBA00023012"/>
    </source>
</evidence>
<evidence type="ECO:0000256" key="1">
    <source>
        <dbReference type="ARBA" id="ARBA00004496"/>
    </source>
</evidence>
<gene>
    <name evidence="12" type="ORF">SAMN05216296_1723</name>
</gene>
<dbReference type="PANTHER" id="PTHR48111:SF39">
    <property type="entry name" value="TRANSCRIPTIONAL REGULATORY PROTEIN CPXR"/>
    <property type="match status" value="1"/>
</dbReference>
<evidence type="ECO:0000256" key="2">
    <source>
        <dbReference type="ARBA" id="ARBA00022490"/>
    </source>
</evidence>
<keyword evidence="4" id="KW-0902">Two-component regulatory system</keyword>
<reference evidence="13" key="1">
    <citation type="submission" date="2016-10" db="EMBL/GenBank/DDBJ databases">
        <authorList>
            <person name="Varghese N."/>
            <person name="Submissions S."/>
        </authorList>
    </citation>
    <scope>NUCLEOTIDE SEQUENCE [LARGE SCALE GENOMIC DNA]</scope>
    <source>
        <strain evidence="13">DSM 17875</strain>
    </source>
</reference>
<keyword evidence="7" id="KW-0804">Transcription</keyword>
<evidence type="ECO:0000259" key="11">
    <source>
        <dbReference type="PROSITE" id="PS51755"/>
    </source>
</evidence>
<dbReference type="Pfam" id="PF00486">
    <property type="entry name" value="Trans_reg_C"/>
    <property type="match status" value="1"/>
</dbReference>
<dbReference type="InterPro" id="IPR016032">
    <property type="entry name" value="Sig_transdc_resp-reg_C-effctor"/>
</dbReference>
<dbReference type="GO" id="GO:0000976">
    <property type="term" value="F:transcription cis-regulatory region binding"/>
    <property type="evidence" value="ECO:0007669"/>
    <property type="project" value="TreeGrafter"/>
</dbReference>